<dbReference type="RefSeq" id="WP_062696498.1">
    <property type="nucleotide sequence ID" value="NZ_LJOD01000001.1"/>
</dbReference>
<protein>
    <recommendedName>
        <fullName evidence="4">Peptidase A2 domain-containing protein</fullName>
    </recommendedName>
</protein>
<dbReference type="InterPro" id="IPR034122">
    <property type="entry name" value="Retropepsin-like_bacterial"/>
</dbReference>
<gene>
    <name evidence="2" type="ORF">AOB46_02745</name>
</gene>
<feature type="signal peptide" evidence="1">
    <location>
        <begin position="1"/>
        <end position="23"/>
    </location>
</feature>
<feature type="chain" id="PRO_5005851949" description="Peptidase A2 domain-containing protein" evidence="1">
    <location>
        <begin position="24"/>
        <end position="427"/>
    </location>
</feature>
<evidence type="ECO:0000256" key="1">
    <source>
        <dbReference type="SAM" id="SignalP"/>
    </source>
</evidence>
<dbReference type="GO" id="GO:0006508">
    <property type="term" value="P:proteolysis"/>
    <property type="evidence" value="ECO:0007669"/>
    <property type="project" value="InterPro"/>
</dbReference>
<reference evidence="2 3" key="1">
    <citation type="journal article" date="2015" name="Genom Data">
        <title>Draft genome sequence of a multidrug-resistant Chryseobacterium indologenes isolate from Malaysia.</title>
        <authorList>
            <person name="Yu C.Y."/>
            <person name="Ang G.Y."/>
            <person name="Cheng H.J."/>
            <person name="Cheong Y.M."/>
            <person name="Yin W.F."/>
            <person name="Chan K.G."/>
        </authorList>
    </citation>
    <scope>NUCLEOTIDE SEQUENCE [LARGE SCALE GENOMIC DNA]</scope>
    <source>
        <strain evidence="2 3">CI_885</strain>
    </source>
</reference>
<evidence type="ECO:0000313" key="3">
    <source>
        <dbReference type="Proteomes" id="UP000037953"/>
    </source>
</evidence>
<dbReference type="Gene3D" id="2.40.70.10">
    <property type="entry name" value="Acid Proteases"/>
    <property type="match status" value="1"/>
</dbReference>
<dbReference type="PATRIC" id="fig|253.9.peg.582"/>
<dbReference type="Pfam" id="PF13650">
    <property type="entry name" value="Asp_protease_2"/>
    <property type="match status" value="1"/>
</dbReference>
<dbReference type="GO" id="GO:0004190">
    <property type="term" value="F:aspartic-type endopeptidase activity"/>
    <property type="evidence" value="ECO:0007669"/>
    <property type="project" value="InterPro"/>
</dbReference>
<dbReference type="InterPro" id="IPR021109">
    <property type="entry name" value="Peptidase_aspartic_dom_sf"/>
</dbReference>
<accession>A0A0N0IY89</accession>
<proteinExistence type="predicted"/>
<dbReference type="PROSITE" id="PS00141">
    <property type="entry name" value="ASP_PROTEASE"/>
    <property type="match status" value="1"/>
</dbReference>
<reference evidence="3" key="2">
    <citation type="submission" date="2015-09" db="EMBL/GenBank/DDBJ databases">
        <title>Draft genome sequence of a multidrug-resistant Chryseobacterium indologenes isolate from Malaysia.</title>
        <authorList>
            <person name="Yu C.Y."/>
            <person name="Ang G.Y."/>
            <person name="Chan K.-G."/>
        </authorList>
    </citation>
    <scope>NUCLEOTIDE SEQUENCE [LARGE SCALE GENOMIC DNA]</scope>
    <source>
        <strain evidence="3">CI_885</strain>
    </source>
</reference>
<dbReference type="Proteomes" id="UP000037953">
    <property type="component" value="Unassembled WGS sequence"/>
</dbReference>
<dbReference type="OrthoDB" id="622881at2"/>
<name>A0A0N0IY89_CHRID</name>
<evidence type="ECO:0000313" key="2">
    <source>
        <dbReference type="EMBL" id="KPE52923.1"/>
    </source>
</evidence>
<comment type="caution">
    <text evidence="2">The sequence shown here is derived from an EMBL/GenBank/DDBJ whole genome shotgun (WGS) entry which is preliminary data.</text>
</comment>
<dbReference type="EMBL" id="LJOD01000001">
    <property type="protein sequence ID" value="KPE52923.1"/>
    <property type="molecule type" value="Genomic_DNA"/>
</dbReference>
<dbReference type="SUPFAM" id="SSF50630">
    <property type="entry name" value="Acid proteases"/>
    <property type="match status" value="1"/>
</dbReference>
<dbReference type="InterPro" id="IPR001969">
    <property type="entry name" value="Aspartic_peptidase_AS"/>
</dbReference>
<dbReference type="CDD" id="cd05483">
    <property type="entry name" value="retropepsin_like_bacteria"/>
    <property type="match status" value="1"/>
</dbReference>
<sequence length="427" mass="48510">MLVNIFRNQAKAVLIIFSMVSFAQWSYAQKQSSFNEVYSLIQKKDFFNAKKQFEAQKKQFPEVYRDFTEAVLYNAFNQPELSEQKIVPLISSRSSLPDSLMLKLYRVREDNAMKRYEYQSAKNILETIQKNYSNLLSEEEKEDLENTMKIWTALAQQPQQKTEIRSTTTLKMEKDKAGLKNLKVEINGNSADFIFDTGANLSVITESTAKSFKMEIIPAGIKVDAITGASVMADLAVCKKMMLGNITVENAVFLVFPDAALAFPQISYQINGILGFPVIESFKEIQMTKDGYFIVPKEETKINSPSNMAIDGLTPMMGMDGMHFSFDTGAERSMLYYPYYLKNKHQIDQHYKTVPITLGGAGGTKTYNGAEIEAVFHILDKKVTLNKVSVLKEKFGKHQVYGNIGQDVINSFQKLTLNFDKMFIKFE</sequence>
<organism evidence="2 3">
    <name type="scientific">Chryseobacterium indologenes</name>
    <name type="common">Flavobacterium indologenes</name>
    <dbReference type="NCBI Taxonomy" id="253"/>
    <lineage>
        <taxon>Bacteria</taxon>
        <taxon>Pseudomonadati</taxon>
        <taxon>Bacteroidota</taxon>
        <taxon>Flavobacteriia</taxon>
        <taxon>Flavobacteriales</taxon>
        <taxon>Weeksellaceae</taxon>
        <taxon>Chryseobacterium group</taxon>
        <taxon>Chryseobacterium</taxon>
    </lineage>
</organism>
<keyword evidence="1" id="KW-0732">Signal</keyword>
<evidence type="ECO:0008006" key="4">
    <source>
        <dbReference type="Google" id="ProtNLM"/>
    </source>
</evidence>
<dbReference type="AlphaFoldDB" id="A0A0N0IY89"/>